<accession>A0ABS8QBQ1</accession>
<dbReference type="EMBL" id="JAJNOC010000011">
    <property type="protein sequence ID" value="MCD2519193.1"/>
    <property type="molecule type" value="Genomic_DNA"/>
</dbReference>
<feature type="chain" id="PRO_5046859745" description="Lipoprotein" evidence="1">
    <location>
        <begin position="25"/>
        <end position="94"/>
    </location>
</feature>
<dbReference type="PROSITE" id="PS51257">
    <property type="entry name" value="PROKAR_LIPOPROTEIN"/>
    <property type="match status" value="1"/>
</dbReference>
<evidence type="ECO:0008006" key="4">
    <source>
        <dbReference type="Google" id="ProtNLM"/>
    </source>
</evidence>
<feature type="signal peptide" evidence="1">
    <location>
        <begin position="1"/>
        <end position="24"/>
    </location>
</feature>
<dbReference type="RefSeq" id="WP_231060469.1">
    <property type="nucleotide sequence ID" value="NZ_JAJNOC010000011.1"/>
</dbReference>
<gene>
    <name evidence="2" type="ORF">LQ564_23095</name>
</gene>
<keyword evidence="1" id="KW-0732">Signal</keyword>
<evidence type="ECO:0000313" key="3">
    <source>
        <dbReference type="Proteomes" id="UP001179361"/>
    </source>
</evidence>
<name>A0ABS8QBQ1_9BURK</name>
<keyword evidence="3" id="KW-1185">Reference proteome</keyword>
<reference evidence="2" key="1">
    <citation type="submission" date="2021-11" db="EMBL/GenBank/DDBJ databases">
        <title>The complete genome of Massilia sp sp. G4R7.</title>
        <authorList>
            <person name="Liu L."/>
            <person name="Yue J."/>
            <person name="Yuan J."/>
            <person name="Yang F."/>
            <person name="Li L."/>
        </authorList>
    </citation>
    <scope>NUCLEOTIDE SEQUENCE</scope>
    <source>
        <strain evidence="2">G4R7</strain>
    </source>
</reference>
<sequence>MRIRVLPILALPLLLAACATPQQRAERMQAEMAEAVVTFGPACSQLGYTPNSDPWRECVLQLSNRDEARRYGPSYYGGYGPRGWRGGGFWGPYW</sequence>
<protein>
    <recommendedName>
        <fullName evidence="4">Lipoprotein</fullName>
    </recommendedName>
</protein>
<dbReference type="Proteomes" id="UP001179361">
    <property type="component" value="Unassembled WGS sequence"/>
</dbReference>
<proteinExistence type="predicted"/>
<evidence type="ECO:0000256" key="1">
    <source>
        <dbReference type="SAM" id="SignalP"/>
    </source>
</evidence>
<organism evidence="2 3">
    <name type="scientific">Massilia phyllostachyos</name>
    <dbReference type="NCBI Taxonomy" id="2898585"/>
    <lineage>
        <taxon>Bacteria</taxon>
        <taxon>Pseudomonadati</taxon>
        <taxon>Pseudomonadota</taxon>
        <taxon>Betaproteobacteria</taxon>
        <taxon>Burkholderiales</taxon>
        <taxon>Oxalobacteraceae</taxon>
        <taxon>Telluria group</taxon>
        <taxon>Massilia</taxon>
    </lineage>
</organism>
<comment type="caution">
    <text evidence="2">The sequence shown here is derived from an EMBL/GenBank/DDBJ whole genome shotgun (WGS) entry which is preliminary data.</text>
</comment>
<evidence type="ECO:0000313" key="2">
    <source>
        <dbReference type="EMBL" id="MCD2519193.1"/>
    </source>
</evidence>